<feature type="domain" description="F-box" evidence="2">
    <location>
        <begin position="27"/>
        <end position="57"/>
    </location>
</feature>
<gene>
    <name evidence="3" type="ORF">WICPIJ_004645</name>
</gene>
<dbReference type="PROSITE" id="PS50181">
    <property type="entry name" value="FBOX"/>
    <property type="match status" value="1"/>
</dbReference>
<evidence type="ECO:0000259" key="2">
    <source>
        <dbReference type="PROSITE" id="PS50181"/>
    </source>
</evidence>
<protein>
    <recommendedName>
        <fullName evidence="2">F-box domain-containing protein</fullName>
    </recommendedName>
</protein>
<evidence type="ECO:0000256" key="1">
    <source>
        <dbReference type="SAM" id="MobiDB-lite"/>
    </source>
</evidence>
<comment type="caution">
    <text evidence="3">The sequence shown here is derived from an EMBL/GenBank/DDBJ whole genome shotgun (WGS) entry which is preliminary data.</text>
</comment>
<organism evidence="3 4">
    <name type="scientific">Wickerhamomyces pijperi</name>
    <name type="common">Yeast</name>
    <name type="synonym">Pichia pijperi</name>
    <dbReference type="NCBI Taxonomy" id="599730"/>
    <lineage>
        <taxon>Eukaryota</taxon>
        <taxon>Fungi</taxon>
        <taxon>Dikarya</taxon>
        <taxon>Ascomycota</taxon>
        <taxon>Saccharomycotina</taxon>
        <taxon>Saccharomycetes</taxon>
        <taxon>Phaffomycetales</taxon>
        <taxon>Wickerhamomycetaceae</taxon>
        <taxon>Wickerhamomyces</taxon>
    </lineage>
</organism>
<dbReference type="Proteomes" id="UP000774326">
    <property type="component" value="Unassembled WGS sequence"/>
</dbReference>
<proteinExistence type="predicted"/>
<evidence type="ECO:0000313" key="4">
    <source>
        <dbReference type="Proteomes" id="UP000774326"/>
    </source>
</evidence>
<evidence type="ECO:0000313" key="3">
    <source>
        <dbReference type="EMBL" id="KAH3684369.1"/>
    </source>
</evidence>
<name>A0A9P8Q7L6_WICPI</name>
<sequence length="536" mass="62024">MPHKTTTTTATSTTTNAATEPVDKAHSVQITDLPNELIVSILNLLSDSDLNQLQKVSIFQDYFNKTCLTYSILDLSRRDEVYQSIIDSRASPHVVEVGFDDHDAIISQNRQDQGVPVEKRRRGAGWDSEDSNGVELAKSKTKMYVFKVVFEVHAYLKESDVGGDGGYPLWTYDHLYEKLIIPLMARHYRYDVRPFVHIDIYESAKHVYQPLSHQRSFLAKYPDLTPEAWTYDPQKREVAHRVKSLLGSKLRHGVRFQECPIVGKLNSLISNRFDWREKFQEENVFEFKVPTLDFIIVCDGFDPACKKEKDEQSTQISSDFKSMLEDISSLKINFQSHLKQFDEQILTSHAQTRSQYYTCNAQSSDCRSGGSVYSWCATSHHLQNHYCIYSQLMKNKTSNFEVPPFCFPLHVNHTVERVVMKMYHDYSRGIERFCEFEEVSFVRLKVFHDRETLLNLIELEYAVGEKAKDDLKLLNPGWNEQLAEGSGKRRKATRAWGKLEADRLEWPFGRKRNDEDWVGPIEGPDGLDLNIENYNV</sequence>
<dbReference type="AlphaFoldDB" id="A0A9P8Q7L6"/>
<feature type="region of interest" description="Disordered" evidence="1">
    <location>
        <begin position="110"/>
        <end position="131"/>
    </location>
</feature>
<keyword evidence="4" id="KW-1185">Reference proteome</keyword>
<dbReference type="InterPro" id="IPR001810">
    <property type="entry name" value="F-box_dom"/>
</dbReference>
<reference evidence="3" key="2">
    <citation type="submission" date="2021-01" db="EMBL/GenBank/DDBJ databases">
        <authorList>
            <person name="Schikora-Tamarit M.A."/>
        </authorList>
    </citation>
    <scope>NUCLEOTIDE SEQUENCE</scope>
    <source>
        <strain evidence="3">CBS2887</strain>
    </source>
</reference>
<reference evidence="3" key="1">
    <citation type="journal article" date="2021" name="Open Biol.">
        <title>Shared evolutionary footprints suggest mitochondrial oxidative damage underlies multiple complex I losses in fungi.</title>
        <authorList>
            <person name="Schikora-Tamarit M.A."/>
            <person name="Marcet-Houben M."/>
            <person name="Nosek J."/>
            <person name="Gabaldon T."/>
        </authorList>
    </citation>
    <scope>NUCLEOTIDE SEQUENCE</scope>
    <source>
        <strain evidence="3">CBS2887</strain>
    </source>
</reference>
<accession>A0A9P8Q7L6</accession>
<dbReference type="EMBL" id="JAEUBG010002548">
    <property type="protein sequence ID" value="KAH3684369.1"/>
    <property type="molecule type" value="Genomic_DNA"/>
</dbReference>